<evidence type="ECO:0000313" key="2">
    <source>
        <dbReference type="EMBL" id="CBA74343.1"/>
    </source>
</evidence>
<dbReference type="AlphaFoldDB" id="D2U132"/>
<dbReference type="RefSeq" id="WP_081700663.1">
    <property type="nucleotide sequence ID" value="NZ_CP123564.1"/>
</dbReference>
<feature type="compositionally biased region" description="Polar residues" evidence="1">
    <location>
        <begin position="182"/>
        <end position="194"/>
    </location>
</feature>
<dbReference type="InterPro" id="IPR019720">
    <property type="entry name" value="Plasmid_stability_protein_StbB"/>
</dbReference>
<organism evidence="2">
    <name type="scientific">Arsenophonus nasoniae</name>
    <name type="common">son-killer infecting Nasonia vitripennis</name>
    <dbReference type="NCBI Taxonomy" id="638"/>
    <lineage>
        <taxon>Bacteria</taxon>
        <taxon>Pseudomonadati</taxon>
        <taxon>Pseudomonadota</taxon>
        <taxon>Gammaproteobacteria</taxon>
        <taxon>Enterobacterales</taxon>
        <taxon>Morganellaceae</taxon>
        <taxon>Arsenophonus</taxon>
    </lineage>
</organism>
<feature type="region of interest" description="Disordered" evidence="1">
    <location>
        <begin position="175"/>
        <end position="205"/>
    </location>
</feature>
<dbReference type="Gene3D" id="6.10.290.20">
    <property type="match status" value="1"/>
</dbReference>
<sequence>MFPMTDDSRKKILLYVYPDEASQRTALEKIESLPVRQRPDFQRDCLIAGVCLAKVDPRLPRLLATAITQDIGFATVQNVLNVIRPIENTLSDQVVAVAWQKRERNTLSPNNEWLDWFPISESQYNASIAEPSDNAEVRVLWARQEGEKHIIEGSVKHYEVIPKTQHAEQREATITAADKSSGDNSDSNARNEAVSNAHDIFMTDN</sequence>
<protein>
    <submittedName>
        <fullName evidence="2">Plasmid stability protein</fullName>
    </submittedName>
</protein>
<dbReference type="InterPro" id="IPR038307">
    <property type="entry name" value="StbB_sf"/>
</dbReference>
<evidence type="ECO:0000256" key="1">
    <source>
        <dbReference type="SAM" id="MobiDB-lite"/>
    </source>
</evidence>
<name>D2U132_9GAMM</name>
<proteinExistence type="predicted"/>
<dbReference type="Pfam" id="PF10784">
    <property type="entry name" value="Plasmid_stab_B"/>
    <property type="match status" value="1"/>
</dbReference>
<gene>
    <name evidence="2" type="ORF">ARN_22370</name>
</gene>
<reference evidence="2" key="1">
    <citation type="journal article" date="2010" name="Insect Mol. Biol.">
        <title>The draft genome sequence of Arsenophonus nasoniae, son-killer bacterium of Nasonia vitripennis, reveals genes associated with virulence and symbiosis.</title>
        <authorList>
            <person name="Wilkes T."/>
            <person name="Darby A.C."/>
            <person name="Choi J."/>
            <person name="Colborne J.K."/>
            <person name="Werren J.H."/>
            <person name="Hurst G.D.D."/>
        </authorList>
    </citation>
    <scope>NUCLEOTIDE SEQUENCE</scope>
</reference>
<accession>D2U132</accession>
<dbReference type="EMBL" id="FN545227">
    <property type="protein sequence ID" value="CBA74343.1"/>
    <property type="molecule type" value="Genomic_DNA"/>
</dbReference>